<proteinExistence type="predicted"/>
<dbReference type="RefSeq" id="XP_056758011.1">
    <property type="nucleotide sequence ID" value="XM_056893016.1"/>
</dbReference>
<keyword evidence="2" id="KW-1185">Reference proteome</keyword>
<dbReference type="InterPro" id="IPR013783">
    <property type="entry name" value="Ig-like_fold"/>
</dbReference>
<accession>A0AAD6H944</accession>
<protein>
    <recommendedName>
        <fullName evidence="3">PKD domain-containing protein</fullName>
    </recommendedName>
</protein>
<dbReference type="Proteomes" id="UP001213799">
    <property type="component" value="Unassembled WGS sequence"/>
</dbReference>
<evidence type="ECO:0000313" key="2">
    <source>
        <dbReference type="Proteomes" id="UP001213799"/>
    </source>
</evidence>
<reference evidence="1" key="2">
    <citation type="submission" date="2023-01" db="EMBL/GenBank/DDBJ databases">
        <authorList>
            <person name="Petersen C."/>
        </authorList>
    </citation>
    <scope>NUCLEOTIDE SEQUENCE</scope>
    <source>
        <strain evidence="1">IBT 12815</strain>
    </source>
</reference>
<dbReference type="SUPFAM" id="SSF49299">
    <property type="entry name" value="PKD domain"/>
    <property type="match status" value="1"/>
</dbReference>
<name>A0AAD6H944_9EURO</name>
<dbReference type="EMBL" id="JAQJAE010000001">
    <property type="protein sequence ID" value="KAJ5616844.1"/>
    <property type="molecule type" value="Genomic_DNA"/>
</dbReference>
<organism evidence="1 2">
    <name type="scientific">Penicillium hordei</name>
    <dbReference type="NCBI Taxonomy" id="40994"/>
    <lineage>
        <taxon>Eukaryota</taxon>
        <taxon>Fungi</taxon>
        <taxon>Dikarya</taxon>
        <taxon>Ascomycota</taxon>
        <taxon>Pezizomycotina</taxon>
        <taxon>Eurotiomycetes</taxon>
        <taxon>Eurotiomycetidae</taxon>
        <taxon>Eurotiales</taxon>
        <taxon>Aspergillaceae</taxon>
        <taxon>Penicillium</taxon>
    </lineage>
</organism>
<dbReference type="InterPro" id="IPR035986">
    <property type="entry name" value="PKD_dom_sf"/>
</dbReference>
<reference evidence="1" key="1">
    <citation type="journal article" date="2023" name="IMA Fungus">
        <title>Comparative genomic study of the Penicillium genus elucidates a diverse pangenome and 15 lateral gene transfer events.</title>
        <authorList>
            <person name="Petersen C."/>
            <person name="Sorensen T."/>
            <person name="Nielsen M.R."/>
            <person name="Sondergaard T.E."/>
            <person name="Sorensen J.L."/>
            <person name="Fitzpatrick D.A."/>
            <person name="Frisvad J.C."/>
            <person name="Nielsen K.L."/>
        </authorList>
    </citation>
    <scope>NUCLEOTIDE SEQUENCE</scope>
    <source>
        <strain evidence="1">IBT 12815</strain>
    </source>
</reference>
<sequence length="169" mass="18395">MGPVEPAVQYRLIDFTGLYEQHLRDLSAWVEKDIEPPTATNYTVQNGQVYVPQYASQRAGIQPVANLEVRDGTVAEAQVGSPVTLQTGFEVSRGVGKIVSLEWDINGNGTFVLEDFGAPSLVAQTNIIHVYTEPGVYFPSIRVASHRSGDAESPYAVAYNLGRAKVVVK</sequence>
<dbReference type="Gene3D" id="2.60.40.10">
    <property type="entry name" value="Immunoglobulins"/>
    <property type="match status" value="1"/>
</dbReference>
<dbReference type="GeneID" id="81583258"/>
<evidence type="ECO:0000313" key="1">
    <source>
        <dbReference type="EMBL" id="KAJ5616844.1"/>
    </source>
</evidence>
<evidence type="ECO:0008006" key="3">
    <source>
        <dbReference type="Google" id="ProtNLM"/>
    </source>
</evidence>
<comment type="caution">
    <text evidence="1">The sequence shown here is derived from an EMBL/GenBank/DDBJ whole genome shotgun (WGS) entry which is preliminary data.</text>
</comment>
<dbReference type="AlphaFoldDB" id="A0AAD6H944"/>
<gene>
    <name evidence="1" type="ORF">N7537_001958</name>
</gene>